<evidence type="ECO:0000313" key="8">
    <source>
        <dbReference type="Proteomes" id="UP000261704"/>
    </source>
</evidence>
<dbReference type="KEGG" id="pamo:BAR1_15605"/>
<dbReference type="OrthoDB" id="9780733at2"/>
<dbReference type="GO" id="GO:0031317">
    <property type="term" value="C:tripartite ATP-independent periplasmic transporter complex"/>
    <property type="evidence" value="ECO:0007669"/>
    <property type="project" value="InterPro"/>
</dbReference>
<dbReference type="Gene3D" id="3.40.190.10">
    <property type="entry name" value="Periplasmic binding protein-like II"/>
    <property type="match status" value="1"/>
</dbReference>
<evidence type="ECO:0000313" key="7">
    <source>
        <dbReference type="EMBL" id="AXX99233.1"/>
    </source>
</evidence>
<feature type="binding site" evidence="4">
    <location>
        <position position="172"/>
    </location>
    <ligand>
        <name>substrate</name>
    </ligand>
</feature>
<feature type="binding site" evidence="5">
    <location>
        <position position="210"/>
    </location>
    <ligand>
        <name>Na(+)</name>
        <dbReference type="ChEBI" id="CHEBI:29101"/>
    </ligand>
</feature>
<dbReference type="Gene3D" id="3.40.190.170">
    <property type="entry name" value="Bacterial extracellular solute-binding protein, family 7"/>
    <property type="match status" value="1"/>
</dbReference>
<dbReference type="GO" id="GO:0055085">
    <property type="term" value="P:transmembrane transport"/>
    <property type="evidence" value="ECO:0007669"/>
    <property type="project" value="InterPro"/>
</dbReference>
<dbReference type="PANTHER" id="PTHR33376:SF5">
    <property type="entry name" value="EXTRACYTOPLASMIC SOLUTE RECEPTOR PROTEIN"/>
    <property type="match status" value="1"/>
</dbReference>
<evidence type="ECO:0000256" key="6">
    <source>
        <dbReference type="SAM" id="SignalP"/>
    </source>
</evidence>
<dbReference type="GO" id="GO:0042597">
    <property type="term" value="C:periplasmic space"/>
    <property type="evidence" value="ECO:0007669"/>
    <property type="project" value="UniProtKB-SubCell"/>
</dbReference>
<feature type="binding site" evidence="5">
    <location>
        <position position="209"/>
    </location>
    <ligand>
        <name>substrate</name>
    </ligand>
</feature>
<feature type="signal peptide" evidence="6">
    <location>
        <begin position="1"/>
        <end position="24"/>
    </location>
</feature>
<dbReference type="GO" id="GO:0046872">
    <property type="term" value="F:metal ion binding"/>
    <property type="evidence" value="ECO:0007669"/>
    <property type="project" value="UniProtKB-KW"/>
</dbReference>
<feature type="chain" id="PRO_5016807381" evidence="6">
    <location>
        <begin position="25"/>
        <end position="346"/>
    </location>
</feature>
<dbReference type="NCBIfam" id="NF037995">
    <property type="entry name" value="TRAP_S1"/>
    <property type="match status" value="1"/>
</dbReference>
<protein>
    <submittedName>
        <fullName evidence="7">TRAP transporter substrate-binding protein</fullName>
    </submittedName>
</protein>
<reference evidence="7 8" key="1">
    <citation type="submission" date="2018-09" db="EMBL/GenBank/DDBJ databases">
        <title>Profundibacter amoris BAR1 gen. nov., sp. nov., a new member of the Roseobacter clade isolated at Lokis Castle Vent Field on the Arctic Mid-Oceanic Ridge.</title>
        <authorList>
            <person name="Le Moine Bauer S."/>
            <person name="Sjoeberg A.G."/>
            <person name="L'Haridon S."/>
            <person name="Stokke R."/>
            <person name="Roalkvam I."/>
            <person name="Steen I.H."/>
            <person name="Dahle H."/>
        </authorList>
    </citation>
    <scope>NUCLEOTIDE SEQUENCE [LARGE SCALE GENOMIC DNA]</scope>
    <source>
        <strain evidence="7 8">BAR1</strain>
    </source>
</reference>
<dbReference type="AlphaFoldDB" id="A0A347UK55"/>
<keyword evidence="3" id="KW-0574">Periplasm</keyword>
<evidence type="ECO:0000256" key="1">
    <source>
        <dbReference type="ARBA" id="ARBA00004418"/>
    </source>
</evidence>
<dbReference type="Proteomes" id="UP000261704">
    <property type="component" value="Chromosome"/>
</dbReference>
<proteinExistence type="predicted"/>
<dbReference type="CDD" id="cd13604">
    <property type="entry name" value="PBP2_TRAP_ketoacid_lactate_like"/>
    <property type="match status" value="1"/>
</dbReference>
<dbReference type="EMBL" id="CP032125">
    <property type="protein sequence ID" value="AXX99233.1"/>
    <property type="molecule type" value="Genomic_DNA"/>
</dbReference>
<dbReference type="RefSeq" id="WP_118943885.1">
    <property type="nucleotide sequence ID" value="NZ_CP032125.1"/>
</dbReference>
<evidence type="ECO:0000256" key="3">
    <source>
        <dbReference type="ARBA" id="ARBA00022764"/>
    </source>
</evidence>
<dbReference type="PIRSF" id="PIRSF039026">
    <property type="entry name" value="SiaP"/>
    <property type="match status" value="1"/>
</dbReference>
<keyword evidence="8" id="KW-1185">Reference proteome</keyword>
<evidence type="ECO:0000256" key="2">
    <source>
        <dbReference type="ARBA" id="ARBA00022729"/>
    </source>
</evidence>
<organism evidence="7 8">
    <name type="scientific">Profundibacter amoris</name>
    <dbReference type="NCBI Taxonomy" id="2171755"/>
    <lineage>
        <taxon>Bacteria</taxon>
        <taxon>Pseudomonadati</taxon>
        <taxon>Pseudomonadota</taxon>
        <taxon>Alphaproteobacteria</taxon>
        <taxon>Rhodobacterales</taxon>
        <taxon>Paracoccaceae</taxon>
        <taxon>Profundibacter</taxon>
    </lineage>
</organism>
<dbReference type="InterPro" id="IPR038404">
    <property type="entry name" value="TRAP_DctP_sf"/>
</dbReference>
<gene>
    <name evidence="7" type="ORF">BAR1_15605</name>
</gene>
<accession>A0A347UK55</accession>
<evidence type="ECO:0000256" key="5">
    <source>
        <dbReference type="PIRSR" id="PIRSR039026-2"/>
    </source>
</evidence>
<evidence type="ECO:0000256" key="4">
    <source>
        <dbReference type="PIRSR" id="PIRSR039026-1"/>
    </source>
</evidence>
<feature type="binding site" evidence="5">
    <location>
        <position position="235"/>
    </location>
    <ligand>
        <name>substrate</name>
    </ligand>
</feature>
<keyword evidence="2 6" id="KW-0732">Signal</keyword>
<sequence length="346" mass="37983">MKKLINATLVGAAMTLATVSGASAKDIRLKMGSTFPSGLVQLGTLGKQLETNINAMSGGSIQIKMFEPGALVPALELFDAIKSGAVDSGWSAPGYWQGKEPAVTLFTTVPFGPSAGEYLGWMYYGGGEEMMQEIYARHNIHVNICGIIAPEASGWFREPIESTADLKGLKMRFFGLGAKVMQKLGVDTQLLAAADIYPALERGAIDATEFSMPAIDLKLGFYQIAKHYYFPGWHQQSTFLEFMVGMDKWNAMDDQQQAIIENACKANVAMGLAEGEAIQAKALKELVANGVTLHRWSDDDLAVFEEKWNEVAEEQAAANEDFARVWASLQAYRDEYKLWAEYGYLK</sequence>
<comment type="subcellular location">
    <subcellularLocation>
        <location evidence="1">Periplasm</location>
    </subcellularLocation>
</comment>
<feature type="binding site" evidence="4">
    <location>
        <position position="151"/>
    </location>
    <ligand>
        <name>substrate</name>
    </ligand>
</feature>
<name>A0A347UK55_9RHOB</name>
<keyword evidence="5" id="KW-0479">Metal-binding</keyword>
<dbReference type="InterPro" id="IPR026289">
    <property type="entry name" value="SBP_TakP-like"/>
</dbReference>
<dbReference type="InterPro" id="IPR018389">
    <property type="entry name" value="DctP_fam"/>
</dbReference>
<dbReference type="PANTHER" id="PTHR33376">
    <property type="match status" value="1"/>
</dbReference>
<dbReference type="Pfam" id="PF03480">
    <property type="entry name" value="DctP"/>
    <property type="match status" value="1"/>
</dbReference>